<dbReference type="PANTHER" id="PTHR44147">
    <property type="entry name" value="DEHYDROGENASE/REDUCTASE SDR FAMILY MEMBER 1"/>
    <property type="match status" value="1"/>
</dbReference>
<proteinExistence type="inferred from homology"/>
<dbReference type="Proteomes" id="UP000234845">
    <property type="component" value="Unassembled WGS sequence"/>
</dbReference>
<evidence type="ECO:0000313" key="2">
    <source>
        <dbReference type="EMBL" id="PLW83121.1"/>
    </source>
</evidence>
<accession>A0A2N5Y3Y8</accession>
<reference evidence="3" key="1">
    <citation type="submission" date="2017-11" db="EMBL/GenBank/DDBJ databases">
        <title>The draft genome sequence of Chromatocurvus sp. F02.</title>
        <authorList>
            <person name="Du Z.-J."/>
            <person name="Chang Y.-Q."/>
        </authorList>
    </citation>
    <scope>NUCLEOTIDE SEQUENCE [LARGE SCALE GENOMIC DNA]</scope>
    <source>
        <strain evidence="3">F02</strain>
    </source>
</reference>
<dbReference type="Pfam" id="PF00106">
    <property type="entry name" value="adh_short"/>
    <property type="match status" value="1"/>
</dbReference>
<comment type="caution">
    <text evidence="2">The sequence shown here is derived from an EMBL/GenBank/DDBJ whole genome shotgun (WGS) entry which is preliminary data.</text>
</comment>
<dbReference type="EMBL" id="PKLZ01000003">
    <property type="protein sequence ID" value="PLW83121.1"/>
    <property type="molecule type" value="Genomic_DNA"/>
</dbReference>
<dbReference type="SUPFAM" id="SSF51735">
    <property type="entry name" value="NAD(P)-binding Rossmann-fold domains"/>
    <property type="match status" value="1"/>
</dbReference>
<dbReference type="Gene3D" id="3.40.50.720">
    <property type="entry name" value="NAD(P)-binding Rossmann-like Domain"/>
    <property type="match status" value="1"/>
</dbReference>
<dbReference type="AlphaFoldDB" id="A0A2N5Y3Y8"/>
<protein>
    <submittedName>
        <fullName evidence="2">Short-chain dehydrogenase</fullName>
    </submittedName>
</protein>
<dbReference type="InterPro" id="IPR002347">
    <property type="entry name" value="SDR_fam"/>
</dbReference>
<organism evidence="2 3">
    <name type="scientific">Kineobactrum sediminis</name>
    <dbReference type="NCBI Taxonomy" id="1905677"/>
    <lineage>
        <taxon>Bacteria</taxon>
        <taxon>Pseudomonadati</taxon>
        <taxon>Pseudomonadota</taxon>
        <taxon>Gammaproteobacteria</taxon>
        <taxon>Cellvibrionales</taxon>
        <taxon>Halieaceae</taxon>
        <taxon>Kineobactrum</taxon>
    </lineage>
</organism>
<dbReference type="RefSeq" id="WP_101520722.1">
    <property type="nucleotide sequence ID" value="NZ_PKLZ01000003.1"/>
</dbReference>
<dbReference type="PANTHER" id="PTHR44147:SF2">
    <property type="entry name" value="DEHYDROGENASE_REDUCTASE SDR FAMILY MEMBER 1"/>
    <property type="match status" value="1"/>
</dbReference>
<keyword evidence="3" id="KW-1185">Reference proteome</keyword>
<dbReference type="OrthoDB" id="63584at2"/>
<gene>
    <name evidence="2" type="ORF">CWI75_06795</name>
</gene>
<name>A0A2N5Y3Y8_9GAMM</name>
<evidence type="ECO:0000256" key="1">
    <source>
        <dbReference type="RuleBase" id="RU000363"/>
    </source>
</evidence>
<evidence type="ECO:0000313" key="3">
    <source>
        <dbReference type="Proteomes" id="UP000234845"/>
    </source>
</evidence>
<dbReference type="PRINTS" id="PR00081">
    <property type="entry name" value="GDHRDH"/>
</dbReference>
<dbReference type="InterPro" id="IPR036291">
    <property type="entry name" value="NAD(P)-bd_dom_sf"/>
</dbReference>
<sequence>MGQGRQCVAVVTGASRGAGKGIAIALGSTGATVYITGRSWNENDAGLPGSLQATAEAITAAGGTAMPVCCDHSDDSQVEALFAQVKEQQGRLDILVNNATALHDALTVTGPFWEKPLDLTTIWDVGMRSHYVASWYAAPLLQANGEGLVVNTSSFGGRIYMHGPAYGAGKAAVDKMAHDMAVDFRPENVTVISLWMGLLLTERSRRVFDAEPEKYADLVAGAEHPEFSGRVIAALWADPGRMEYSGKVCIGAELGAAYGVLDINGRQPASHRDFFGPPTTFGDAIID</sequence>
<dbReference type="PRINTS" id="PR00080">
    <property type="entry name" value="SDRFAMILY"/>
</dbReference>
<comment type="similarity">
    <text evidence="1">Belongs to the short-chain dehydrogenases/reductases (SDR) family.</text>
</comment>